<evidence type="ECO:0000313" key="2">
    <source>
        <dbReference type="EMBL" id="EIW00736.1"/>
    </source>
</evidence>
<dbReference type="AlphaFoldDB" id="I9KV19"/>
<dbReference type="EMBL" id="CM001486">
    <property type="protein sequence ID" value="EIW00736.1"/>
    <property type="molecule type" value="Genomic_DNA"/>
</dbReference>
<proteinExistence type="predicted"/>
<protein>
    <submittedName>
        <fullName evidence="2">Uncharacterized protein</fullName>
    </submittedName>
</protein>
<evidence type="ECO:0000256" key="1">
    <source>
        <dbReference type="SAM" id="MobiDB-lite"/>
    </source>
</evidence>
<name>I9KV19_9THEO</name>
<evidence type="ECO:0000313" key="3">
    <source>
        <dbReference type="Proteomes" id="UP000005110"/>
    </source>
</evidence>
<reference evidence="2 3" key="1">
    <citation type="submission" date="2012-02" db="EMBL/GenBank/DDBJ databases">
        <title>Improved High-Quality Draft sequence of Thermoanaerobacter siderophilus SR4.</title>
        <authorList>
            <consortium name="US DOE Joint Genome Institute"/>
            <person name="Lucas S."/>
            <person name="Han J."/>
            <person name="Lapidus A."/>
            <person name="Cheng J.-F."/>
            <person name="Goodwin L."/>
            <person name="Pitluck S."/>
            <person name="Peters L."/>
            <person name="Detter J.C."/>
            <person name="Han C."/>
            <person name="Tapia R."/>
            <person name="Land M."/>
            <person name="Hauser L."/>
            <person name="Kyrpides N."/>
            <person name="Ivanova N."/>
            <person name="Pagani I."/>
            <person name="Hemme C."/>
            <person name="Woyke T."/>
        </authorList>
    </citation>
    <scope>NUCLEOTIDE SEQUENCE [LARGE SCALE GENOMIC DNA]</scope>
    <source>
        <strain evidence="2 3">SR4</strain>
    </source>
</reference>
<organism evidence="2 3">
    <name type="scientific">Thermoanaerobacter siderophilus SR4</name>
    <dbReference type="NCBI Taxonomy" id="880478"/>
    <lineage>
        <taxon>Bacteria</taxon>
        <taxon>Bacillati</taxon>
        <taxon>Bacillota</taxon>
        <taxon>Clostridia</taxon>
        <taxon>Thermoanaerobacterales</taxon>
        <taxon>Thermoanaerobacteraceae</taxon>
        <taxon>Thermoanaerobacter</taxon>
    </lineage>
</organism>
<keyword evidence="3" id="KW-1185">Reference proteome</keyword>
<feature type="region of interest" description="Disordered" evidence="1">
    <location>
        <begin position="1"/>
        <end position="58"/>
    </location>
</feature>
<gene>
    <name evidence="2" type="ORF">ThesiDRAFT1_1856</name>
</gene>
<dbReference type="HOGENOM" id="CLU_2977823_0_0_9"/>
<sequence length="58" mass="6431">MGWKEDELLPYPQRKRANHKTPTAGGGKSKPQPVPKKKKFPNPEGGELKLPRESPTAP</sequence>
<dbReference type="Proteomes" id="UP000005110">
    <property type="component" value="Chromosome"/>
</dbReference>
<accession>I9KV19</accession>